<name>M2U5J8_COCH5</name>
<dbReference type="OMA" id="WENTHAR"/>
<feature type="region of interest" description="Disordered" evidence="1">
    <location>
        <begin position="1"/>
        <end position="26"/>
    </location>
</feature>
<dbReference type="OrthoDB" id="3694094at2759"/>
<feature type="transmembrane region" description="Helical" evidence="2">
    <location>
        <begin position="33"/>
        <end position="52"/>
    </location>
</feature>
<evidence type="ECO:0000256" key="1">
    <source>
        <dbReference type="SAM" id="MobiDB-lite"/>
    </source>
</evidence>
<evidence type="ECO:0000313" key="3">
    <source>
        <dbReference type="EMBL" id="EMD93809.1"/>
    </source>
</evidence>
<protein>
    <submittedName>
        <fullName evidence="3">Uncharacterized protein</fullName>
    </submittedName>
</protein>
<keyword evidence="2" id="KW-1133">Transmembrane helix</keyword>
<dbReference type="HOGENOM" id="CLU_1805842_0_0_1"/>
<proteinExistence type="predicted"/>
<evidence type="ECO:0000313" key="4">
    <source>
        <dbReference type="Proteomes" id="UP000016936"/>
    </source>
</evidence>
<feature type="compositionally biased region" description="Low complexity" evidence="1">
    <location>
        <begin position="8"/>
        <end position="21"/>
    </location>
</feature>
<reference evidence="4" key="2">
    <citation type="journal article" date="2013" name="PLoS Genet.">
        <title>Comparative genome structure, secondary metabolite, and effector coding capacity across Cochliobolus pathogens.</title>
        <authorList>
            <person name="Condon B.J."/>
            <person name="Leng Y."/>
            <person name="Wu D."/>
            <person name="Bushley K.E."/>
            <person name="Ohm R.A."/>
            <person name="Otillar R."/>
            <person name="Martin J."/>
            <person name="Schackwitz W."/>
            <person name="Grimwood J."/>
            <person name="MohdZainudin N."/>
            <person name="Xue C."/>
            <person name="Wang R."/>
            <person name="Manning V.A."/>
            <person name="Dhillon B."/>
            <person name="Tu Z.J."/>
            <person name="Steffenson B.J."/>
            <person name="Salamov A."/>
            <person name="Sun H."/>
            <person name="Lowry S."/>
            <person name="LaButti K."/>
            <person name="Han J."/>
            <person name="Copeland A."/>
            <person name="Lindquist E."/>
            <person name="Barry K."/>
            <person name="Schmutz J."/>
            <person name="Baker S.E."/>
            <person name="Ciuffetti L.M."/>
            <person name="Grigoriev I.V."/>
            <person name="Zhong S."/>
            <person name="Turgeon B.G."/>
        </authorList>
    </citation>
    <scope>NUCLEOTIDE SEQUENCE [LARGE SCALE GENOMIC DNA]</scope>
    <source>
        <strain evidence="4">C5 / ATCC 48332 / race O</strain>
    </source>
</reference>
<keyword evidence="4" id="KW-1185">Reference proteome</keyword>
<dbReference type="Proteomes" id="UP000016936">
    <property type="component" value="Unassembled WGS sequence"/>
</dbReference>
<dbReference type="AlphaFoldDB" id="M2U5J8"/>
<keyword evidence="2" id="KW-0472">Membrane</keyword>
<gene>
    <name evidence="3" type="ORF">COCHEDRAFT_1095455</name>
</gene>
<dbReference type="EMBL" id="KB445573">
    <property type="protein sequence ID" value="EMD93809.1"/>
    <property type="molecule type" value="Genomic_DNA"/>
</dbReference>
<sequence length="159" mass="17462">MPLPYPNTSTTTTTTTTSSSSNPEFSWPHSKPFWIILIIASCILLLHILYKLHQTLQSRKRLRGPQNIGLDGPMQTEHGTDMQAGLSVGEERSVQRPARAVTVMTRRVSGGSEVSVLPLYERFDEGGVCGVDTRVEKRGRYVYVVGEGIKASDARGCGL</sequence>
<organism evidence="3 4">
    <name type="scientific">Cochliobolus heterostrophus (strain C5 / ATCC 48332 / race O)</name>
    <name type="common">Southern corn leaf blight fungus</name>
    <name type="synonym">Bipolaris maydis</name>
    <dbReference type="NCBI Taxonomy" id="701091"/>
    <lineage>
        <taxon>Eukaryota</taxon>
        <taxon>Fungi</taxon>
        <taxon>Dikarya</taxon>
        <taxon>Ascomycota</taxon>
        <taxon>Pezizomycotina</taxon>
        <taxon>Dothideomycetes</taxon>
        <taxon>Pleosporomycetidae</taxon>
        <taxon>Pleosporales</taxon>
        <taxon>Pleosporineae</taxon>
        <taxon>Pleosporaceae</taxon>
        <taxon>Bipolaris</taxon>
    </lineage>
</organism>
<reference evidence="3 4" key="1">
    <citation type="journal article" date="2012" name="PLoS Pathog.">
        <title>Diverse lifestyles and strategies of plant pathogenesis encoded in the genomes of eighteen Dothideomycetes fungi.</title>
        <authorList>
            <person name="Ohm R.A."/>
            <person name="Feau N."/>
            <person name="Henrissat B."/>
            <person name="Schoch C.L."/>
            <person name="Horwitz B.A."/>
            <person name="Barry K.W."/>
            <person name="Condon B.J."/>
            <person name="Copeland A.C."/>
            <person name="Dhillon B."/>
            <person name="Glaser F."/>
            <person name="Hesse C.N."/>
            <person name="Kosti I."/>
            <person name="LaButti K."/>
            <person name="Lindquist E.A."/>
            <person name="Lucas S."/>
            <person name="Salamov A.A."/>
            <person name="Bradshaw R.E."/>
            <person name="Ciuffetti L."/>
            <person name="Hamelin R.C."/>
            <person name="Kema G.H.J."/>
            <person name="Lawrence C."/>
            <person name="Scott J.A."/>
            <person name="Spatafora J.W."/>
            <person name="Turgeon B.G."/>
            <person name="de Wit P.J.G.M."/>
            <person name="Zhong S."/>
            <person name="Goodwin S.B."/>
            <person name="Grigoriev I.V."/>
        </authorList>
    </citation>
    <scope>NUCLEOTIDE SEQUENCE [LARGE SCALE GENOMIC DNA]</scope>
    <source>
        <strain evidence="4">C5 / ATCC 48332 / race O</strain>
    </source>
</reference>
<keyword evidence="2" id="KW-0812">Transmembrane</keyword>
<accession>M2U5J8</accession>
<evidence type="ECO:0000256" key="2">
    <source>
        <dbReference type="SAM" id="Phobius"/>
    </source>
</evidence>